<proteinExistence type="predicted"/>
<protein>
    <recommendedName>
        <fullName evidence="2">3-keto-alpha-glucoside-1,2-lyase/3-keto-2-hydroxy-glucal hydratase domain-containing protein</fullName>
    </recommendedName>
</protein>
<dbReference type="InterPro" id="IPR010496">
    <property type="entry name" value="AL/BT2_dom"/>
</dbReference>
<reference evidence="4" key="1">
    <citation type="submission" date="2016-12" db="EMBL/GenBank/DDBJ databases">
        <title>Comparative genomics of four Isosphaeraceae planctomycetes: a common pool of plasmids and glycoside hydrolase genes.</title>
        <authorList>
            <person name="Ivanova A."/>
        </authorList>
    </citation>
    <scope>NUCLEOTIDE SEQUENCE [LARGE SCALE GENOMIC DNA]</scope>
    <source>
        <strain evidence="4">PX4</strain>
    </source>
</reference>
<evidence type="ECO:0000256" key="1">
    <source>
        <dbReference type="SAM" id="SignalP"/>
    </source>
</evidence>
<organism evidence="3 4">
    <name type="scientific">Paludisphaera borealis</name>
    <dbReference type="NCBI Taxonomy" id="1387353"/>
    <lineage>
        <taxon>Bacteria</taxon>
        <taxon>Pseudomonadati</taxon>
        <taxon>Planctomycetota</taxon>
        <taxon>Planctomycetia</taxon>
        <taxon>Isosphaerales</taxon>
        <taxon>Isosphaeraceae</taxon>
        <taxon>Paludisphaera</taxon>
    </lineage>
</organism>
<dbReference type="AlphaFoldDB" id="A0A1U7CLN6"/>
<dbReference type="OrthoDB" id="279874at2"/>
<dbReference type="Gene3D" id="2.60.120.560">
    <property type="entry name" value="Exo-inulinase, domain 1"/>
    <property type="match status" value="1"/>
</dbReference>
<dbReference type="Proteomes" id="UP000186309">
    <property type="component" value="Chromosome"/>
</dbReference>
<keyword evidence="4" id="KW-1185">Reference proteome</keyword>
<gene>
    <name evidence="3" type="ORF">BSF38_01276</name>
</gene>
<dbReference type="KEGG" id="pbor:BSF38_01276"/>
<evidence type="ECO:0000259" key="2">
    <source>
        <dbReference type="Pfam" id="PF06439"/>
    </source>
</evidence>
<name>A0A1U7CLN6_9BACT</name>
<evidence type="ECO:0000313" key="3">
    <source>
        <dbReference type="EMBL" id="APW59818.1"/>
    </source>
</evidence>
<accession>A0A1U7CLN6</accession>
<dbReference type="Pfam" id="PF06439">
    <property type="entry name" value="3keto-disac_hyd"/>
    <property type="match status" value="1"/>
</dbReference>
<keyword evidence="1" id="KW-0732">Signal</keyword>
<dbReference type="EMBL" id="CP019082">
    <property type="protein sequence ID" value="APW59818.1"/>
    <property type="molecule type" value="Genomic_DNA"/>
</dbReference>
<evidence type="ECO:0000313" key="4">
    <source>
        <dbReference type="Proteomes" id="UP000186309"/>
    </source>
</evidence>
<feature type="chain" id="PRO_5012527332" description="3-keto-alpha-glucoside-1,2-lyase/3-keto-2-hydroxy-glucal hydratase domain-containing protein" evidence="1">
    <location>
        <begin position="23"/>
        <end position="204"/>
    </location>
</feature>
<dbReference type="RefSeq" id="WP_083712731.1">
    <property type="nucleotide sequence ID" value="NZ_CP019082.1"/>
</dbReference>
<sequence>MKRLLGAIVTLLLLATSTFGLDDPPKPVSLFDGKTLEGWVAEHADGFGVHDSVLAVNGGAGWLRSAKSYKNFELDAEFRIVKAGTEGSLLFRTSLETAPTDPFGPVKGYQLQLMDGDGGFMLFGHGTNPPRFERKTDALKAAAKELGTWRKLKIKVVGAHLEARLDDVLITTSDAIEQNPGHLGLIGKTGQLEWRNMTILVHPD</sequence>
<dbReference type="STRING" id="1387353.BSF38_01276"/>
<feature type="domain" description="3-keto-alpha-glucoside-1,2-lyase/3-keto-2-hydroxy-glucal hydratase" evidence="2">
    <location>
        <begin position="27"/>
        <end position="199"/>
    </location>
</feature>
<dbReference type="GO" id="GO:0016787">
    <property type="term" value="F:hydrolase activity"/>
    <property type="evidence" value="ECO:0007669"/>
    <property type="project" value="InterPro"/>
</dbReference>
<feature type="signal peptide" evidence="1">
    <location>
        <begin position="1"/>
        <end position="22"/>
    </location>
</feature>